<keyword evidence="4 8" id="KW-0375">Hydrogen ion transport</keyword>
<keyword evidence="5 8" id="KW-0406">Ion transport</keyword>
<dbReference type="KEGG" id="ppac:PAP_09415"/>
<evidence type="ECO:0000313" key="10">
    <source>
        <dbReference type="Proteomes" id="UP000027981"/>
    </source>
</evidence>
<dbReference type="GO" id="GO:0042777">
    <property type="term" value="P:proton motive force-driven plasma membrane ATP synthesis"/>
    <property type="evidence" value="ECO:0007669"/>
    <property type="project" value="UniProtKB-UniRule"/>
</dbReference>
<dbReference type="InterPro" id="IPR044911">
    <property type="entry name" value="V-type_ATPase_csu/dsu_dom_3"/>
</dbReference>
<sequence>MEVNTITALLDTTLAVIFTWVGYKTGSILWKYTPYSYPNARIQAMEARLFNEQKFSELAEAKTLNNFVMSLEDSDYKPYLGKIENYSAEAIDRALNEALADIYTLMTKILPKRVNGLFKLLLEEWDVRNVSAVVKAKLSGEVARDYIIEIGTIVEKVKAIAEAKTMEEILVILEGTEYEEVYQRLLLNEISLEEFETELYKIYYAKLLNYAKSKKGEEKKIIEEFLKLKIDKLNLLTILRAKLHKMSAEKIRPMIIPGGSLNQRVIETLLNVEDVSMALAELDSTKYSAVIREQREALEKGDLSSLERAFDKFIQEKTAEMTRFYPLSVAIPLNYILLKEREIRKLKAIAKLIEDKVKPEKIKAIVGEAL</sequence>
<dbReference type="InterPro" id="IPR050873">
    <property type="entry name" value="V-ATPase_V0D/AC39_subunit"/>
</dbReference>
<dbReference type="AlphaFoldDB" id="A0A075LV91"/>
<reference evidence="10" key="1">
    <citation type="submission" date="2013-06" db="EMBL/GenBank/DDBJ databases">
        <title>Complete Genome Sequence of Hyperthermophilic Palaeococcus pacificus DY20341T, Isolated from a Deep-Sea Hydrothermal Sediments.</title>
        <authorList>
            <person name="Zeng X."/>
            <person name="Shao Z."/>
        </authorList>
    </citation>
    <scope>NUCLEOTIDE SEQUENCE [LARGE SCALE GENOMIC DNA]</scope>
    <source>
        <strain evidence="10">DY20341</strain>
    </source>
</reference>
<dbReference type="HAMAP" id="MF_00314">
    <property type="entry name" value="ATP_synth_C_arch"/>
    <property type="match status" value="1"/>
</dbReference>
<keyword evidence="10" id="KW-1185">Reference proteome</keyword>
<evidence type="ECO:0000256" key="1">
    <source>
        <dbReference type="ARBA" id="ARBA00006709"/>
    </source>
</evidence>
<dbReference type="PANTHER" id="PTHR38682:SF1">
    <property type="entry name" value="V-TYPE ATP SYNTHASE SUBUNIT C"/>
    <property type="match status" value="1"/>
</dbReference>
<dbReference type="GO" id="GO:0046961">
    <property type="term" value="F:proton-transporting ATPase activity, rotational mechanism"/>
    <property type="evidence" value="ECO:0007669"/>
    <property type="project" value="InterPro"/>
</dbReference>
<evidence type="ECO:0000256" key="3">
    <source>
        <dbReference type="ARBA" id="ARBA00022475"/>
    </source>
</evidence>
<dbReference type="PANTHER" id="PTHR38682">
    <property type="entry name" value="V-TYPE ATP SYNTHASE SUBUNIT C"/>
    <property type="match status" value="1"/>
</dbReference>
<dbReference type="STRING" id="1343739.PAP_09415"/>
<dbReference type="Proteomes" id="UP000027981">
    <property type="component" value="Chromosome"/>
</dbReference>
<dbReference type="Gene3D" id="1.10.132.50">
    <property type="entry name" value="ATP synthase (C/AC39) subunit, domain 3"/>
    <property type="match status" value="1"/>
</dbReference>
<evidence type="ECO:0000256" key="6">
    <source>
        <dbReference type="ARBA" id="ARBA00023136"/>
    </source>
</evidence>
<dbReference type="InterPro" id="IPR014272">
    <property type="entry name" value="ATPase_V0-cplx_csu"/>
</dbReference>
<keyword evidence="3 8" id="KW-1003">Cell membrane</keyword>
<keyword evidence="6 8" id="KW-0472">Membrane</keyword>
<dbReference type="NCBIfam" id="TIGR02923">
    <property type="entry name" value="AhaC"/>
    <property type="match status" value="1"/>
</dbReference>
<evidence type="ECO:0000256" key="5">
    <source>
        <dbReference type="ARBA" id="ARBA00023065"/>
    </source>
</evidence>
<keyword evidence="7 8" id="KW-0066">ATP synthesis</keyword>
<dbReference type="GO" id="GO:0005886">
    <property type="term" value="C:plasma membrane"/>
    <property type="evidence" value="ECO:0007669"/>
    <property type="project" value="UniProtKB-SubCell"/>
</dbReference>
<dbReference type="Pfam" id="PF01992">
    <property type="entry name" value="vATP-synt_AC39"/>
    <property type="match status" value="1"/>
</dbReference>
<dbReference type="eggNOG" id="arCOG02459">
    <property type="taxonomic scope" value="Archaea"/>
</dbReference>
<organism evidence="9 10">
    <name type="scientific">Palaeococcus pacificus DY20341</name>
    <dbReference type="NCBI Taxonomy" id="1343739"/>
    <lineage>
        <taxon>Archaea</taxon>
        <taxon>Methanobacteriati</taxon>
        <taxon>Methanobacteriota</taxon>
        <taxon>Thermococci</taxon>
        <taxon>Thermococcales</taxon>
        <taxon>Thermococcaceae</taxon>
        <taxon>Palaeococcus</taxon>
    </lineage>
</organism>
<dbReference type="GO" id="GO:0046933">
    <property type="term" value="F:proton-transporting ATP synthase activity, rotational mechanism"/>
    <property type="evidence" value="ECO:0007669"/>
    <property type="project" value="UniProtKB-UniRule"/>
</dbReference>
<comment type="function">
    <text evidence="8">Component of the A-type ATP synthase that produces ATP from ADP in the presence of a proton gradient across the membrane.</text>
</comment>
<reference evidence="9 10" key="2">
    <citation type="journal article" date="2015" name="Genome Announc.">
        <title>Complete Genome Sequence of Hyperthermophilic Piezophilic Archaeon Palaeococcus pacificus DY20341T, Isolated from Deep-Sea Hydrothermal Sediments.</title>
        <authorList>
            <person name="Zeng X."/>
            <person name="Jebbar M."/>
            <person name="Shao Z."/>
        </authorList>
    </citation>
    <scope>NUCLEOTIDE SEQUENCE [LARGE SCALE GENOMIC DNA]</scope>
    <source>
        <strain evidence="9 10">DY20341</strain>
    </source>
</reference>
<dbReference type="InterPro" id="IPR002843">
    <property type="entry name" value="ATPase_V0-cplx_csu/dsu"/>
</dbReference>
<dbReference type="GO" id="GO:0033179">
    <property type="term" value="C:proton-transporting V-type ATPase, V0 domain"/>
    <property type="evidence" value="ECO:0007669"/>
    <property type="project" value="InterPro"/>
</dbReference>
<gene>
    <name evidence="8" type="primary">atpC</name>
    <name evidence="9" type="ORF">PAP_09415</name>
</gene>
<accession>A0A075LV91</accession>
<dbReference type="Gene3D" id="1.20.1690.10">
    <property type="entry name" value="V-type ATP synthase subunit C domain"/>
    <property type="match status" value="2"/>
</dbReference>
<evidence type="ECO:0000256" key="4">
    <source>
        <dbReference type="ARBA" id="ARBA00022781"/>
    </source>
</evidence>
<dbReference type="GO" id="GO:0005524">
    <property type="term" value="F:ATP binding"/>
    <property type="evidence" value="ECO:0007669"/>
    <property type="project" value="UniProtKB-UniRule"/>
</dbReference>
<dbReference type="InterPro" id="IPR035067">
    <property type="entry name" value="V-type_ATPase_csu/dsu"/>
</dbReference>
<comment type="subcellular location">
    <subcellularLocation>
        <location evidence="8">Cell membrane</location>
        <topology evidence="8">Peripheral membrane protein</topology>
    </subcellularLocation>
</comment>
<evidence type="ECO:0000313" key="9">
    <source>
        <dbReference type="EMBL" id="AIF70259.1"/>
    </source>
</evidence>
<comment type="similarity">
    <text evidence="1 8">Belongs to the V-ATPase V0D/AC39 subunit family.</text>
</comment>
<evidence type="ECO:0000256" key="2">
    <source>
        <dbReference type="ARBA" id="ARBA00022448"/>
    </source>
</evidence>
<name>A0A075LV91_9EURY</name>
<keyword evidence="2 8" id="KW-0813">Transport</keyword>
<protein>
    <recommendedName>
        <fullName evidence="8">A-type ATP synthase subunit C</fullName>
    </recommendedName>
</protein>
<comment type="subunit">
    <text evidence="8">Has multiple subunits with at least A(3), B(3), C, D, E, F, H, I and proteolipid K(x).</text>
</comment>
<dbReference type="InterPro" id="IPR036079">
    <property type="entry name" value="ATPase_csu/dsu_sf"/>
</dbReference>
<proteinExistence type="inferred from homology"/>
<dbReference type="NCBIfam" id="NF002269">
    <property type="entry name" value="PRK01198.1-5"/>
    <property type="match status" value="1"/>
</dbReference>
<dbReference type="SUPFAM" id="SSF103486">
    <property type="entry name" value="V-type ATP synthase subunit C"/>
    <property type="match status" value="1"/>
</dbReference>
<dbReference type="HOGENOM" id="CLU_059311_0_0_2"/>
<dbReference type="EMBL" id="CP006019">
    <property type="protein sequence ID" value="AIF70259.1"/>
    <property type="molecule type" value="Genomic_DNA"/>
</dbReference>
<evidence type="ECO:0000256" key="8">
    <source>
        <dbReference type="HAMAP-Rule" id="MF_00314"/>
    </source>
</evidence>
<evidence type="ECO:0000256" key="7">
    <source>
        <dbReference type="ARBA" id="ARBA00023310"/>
    </source>
</evidence>